<gene>
    <name evidence="1" type="ordered locus">VMUT_0486</name>
</gene>
<proteinExistence type="predicted"/>
<accession>F0QUN6</accession>
<keyword evidence="2" id="KW-1185">Reference proteome</keyword>
<dbReference type="AlphaFoldDB" id="F0QUN6"/>
<name>F0QUN6_VULM7</name>
<dbReference type="HOGENOM" id="CLU_092686_0_0_2"/>
<dbReference type="EMBL" id="CP002529">
    <property type="protein sequence ID" value="ADY00697.1"/>
    <property type="molecule type" value="Genomic_DNA"/>
</dbReference>
<dbReference type="STRING" id="985053.VMUT_0486"/>
<evidence type="ECO:0000313" key="2">
    <source>
        <dbReference type="Proteomes" id="UP000007485"/>
    </source>
</evidence>
<protein>
    <submittedName>
        <fullName evidence="1">Uncharacterized protein</fullName>
    </submittedName>
</protein>
<reference evidence="1 2" key="1">
    <citation type="journal article" date="2011" name="J. Bacteriol.">
        <title>Complete genome sequence of 'Vulcanisaeta moutnovskia' strain 768-28, a novel member of the hyperthermophilic crenarchaeal genus vulcanisaeta.</title>
        <authorList>
            <person name="Gumerov V.M."/>
            <person name="Mardanov A.V."/>
            <person name="Beletsky A.V."/>
            <person name="Prokofeva M.I."/>
            <person name="Bonch-Osmolovskaya E.A."/>
            <person name="Ravin N.V."/>
            <person name="Skryabin K.G."/>
        </authorList>
    </citation>
    <scope>NUCLEOTIDE SEQUENCE [LARGE SCALE GENOMIC DNA]</scope>
    <source>
        <strain evidence="1 2">768-28</strain>
    </source>
</reference>
<sequence>MILKLILHTIRETAREEDPFPLWASLTGHVSKATFYRKVSELEMMGLLERVSRNKYLISIGGYLLLLFAYFMRVDGVNEDTAQLAIRAIKGNWGLIEFNDYEIESYVRLLYLSSKGRPSNELLMLYQEFPKNVLFILPDNLKSIASNSLYEMLIDKYGDINTVSKARRVIVKALIDYFPTTLVNGCRSVAIMDGNKVKALAMQCGNEYILN</sequence>
<dbReference type="eggNOG" id="arCOG00744">
    <property type="taxonomic scope" value="Archaea"/>
</dbReference>
<dbReference type="KEGG" id="vmo:VMUT_0486"/>
<dbReference type="Proteomes" id="UP000007485">
    <property type="component" value="Chromosome"/>
</dbReference>
<organism evidence="1 2">
    <name type="scientific">Vulcanisaeta moutnovskia (strain 768-28)</name>
    <dbReference type="NCBI Taxonomy" id="985053"/>
    <lineage>
        <taxon>Archaea</taxon>
        <taxon>Thermoproteota</taxon>
        <taxon>Thermoprotei</taxon>
        <taxon>Thermoproteales</taxon>
        <taxon>Thermoproteaceae</taxon>
        <taxon>Vulcanisaeta</taxon>
    </lineage>
</organism>
<evidence type="ECO:0000313" key="1">
    <source>
        <dbReference type="EMBL" id="ADY00697.1"/>
    </source>
</evidence>